<dbReference type="EMBL" id="JAGGNH010000001">
    <property type="protein sequence ID" value="KAJ0984378.1"/>
    <property type="molecule type" value="Genomic_DNA"/>
</dbReference>
<sequence>MLTWEPIRTSSSSSVSFSSAPSSPPSPVSSDEEKDVGVGIPNSGRRSFSYHLLPERRLRLTVLKLNDTTFDVRIARTASIGELKMAVEEVFDRPAEEGGVDISWSHVWGHFCLCYGDNKLIDDKALLRNFGIKDGDQLRFIRHLSSNINVVKKRPRPKKHAKVSGQHMLLLTVPEREGDHLKDQWEDNSGPEREGDNLKDQLADDRGPGQYEDENSNSDGEEINLIGHSEFRFTDWLRRWLSCTGLHQSYRKTRSIYSTPFLTYGDNLGRIESKPKR</sequence>
<dbReference type="PROSITE" id="PS50053">
    <property type="entry name" value="UBIQUITIN_2"/>
    <property type="match status" value="1"/>
</dbReference>
<dbReference type="InterPro" id="IPR039690">
    <property type="entry name" value="SNRNP25"/>
</dbReference>
<feature type="compositionally biased region" description="Basic and acidic residues" evidence="1">
    <location>
        <begin position="181"/>
        <end position="207"/>
    </location>
</feature>
<evidence type="ECO:0000256" key="1">
    <source>
        <dbReference type="SAM" id="MobiDB-lite"/>
    </source>
</evidence>
<feature type="region of interest" description="Disordered" evidence="1">
    <location>
        <begin position="181"/>
        <end position="223"/>
    </location>
</feature>
<dbReference type="GO" id="GO:0000398">
    <property type="term" value="P:mRNA splicing, via spliceosome"/>
    <property type="evidence" value="ECO:0007669"/>
    <property type="project" value="InterPro"/>
</dbReference>
<organism evidence="3 4">
    <name type="scientific">Dioscorea zingiberensis</name>
    <dbReference type="NCBI Taxonomy" id="325984"/>
    <lineage>
        <taxon>Eukaryota</taxon>
        <taxon>Viridiplantae</taxon>
        <taxon>Streptophyta</taxon>
        <taxon>Embryophyta</taxon>
        <taxon>Tracheophyta</taxon>
        <taxon>Spermatophyta</taxon>
        <taxon>Magnoliopsida</taxon>
        <taxon>Liliopsida</taxon>
        <taxon>Dioscoreales</taxon>
        <taxon>Dioscoreaceae</taxon>
        <taxon>Dioscorea</taxon>
    </lineage>
</organism>
<reference evidence="3" key="1">
    <citation type="submission" date="2021-03" db="EMBL/GenBank/DDBJ databases">
        <authorList>
            <person name="Li Z."/>
            <person name="Yang C."/>
        </authorList>
    </citation>
    <scope>NUCLEOTIDE SEQUENCE</scope>
    <source>
        <strain evidence="3">Dzin_1.0</strain>
        <tissue evidence="3">Leaf</tissue>
    </source>
</reference>
<proteinExistence type="predicted"/>
<protein>
    <recommendedName>
        <fullName evidence="2">Ubiquitin-like domain-containing protein</fullName>
    </recommendedName>
</protein>
<feature type="compositionally biased region" description="Low complexity" evidence="1">
    <location>
        <begin position="10"/>
        <end position="21"/>
    </location>
</feature>
<dbReference type="AlphaFoldDB" id="A0A9D5HPR4"/>
<dbReference type="InterPro" id="IPR040610">
    <property type="entry name" value="SNRNP25_ubiquitin"/>
</dbReference>
<feature type="compositionally biased region" description="Acidic residues" evidence="1">
    <location>
        <begin position="211"/>
        <end position="222"/>
    </location>
</feature>
<evidence type="ECO:0000313" key="3">
    <source>
        <dbReference type="EMBL" id="KAJ0984378.1"/>
    </source>
</evidence>
<keyword evidence="4" id="KW-1185">Reference proteome</keyword>
<evidence type="ECO:0000259" key="2">
    <source>
        <dbReference type="PROSITE" id="PS50053"/>
    </source>
</evidence>
<dbReference type="OrthoDB" id="72819at2759"/>
<reference evidence="3" key="2">
    <citation type="journal article" date="2022" name="Hortic Res">
        <title>The genome of Dioscorea zingiberensis sheds light on the biosynthesis, origin and evolution of the medicinally important diosgenin saponins.</title>
        <authorList>
            <person name="Li Y."/>
            <person name="Tan C."/>
            <person name="Li Z."/>
            <person name="Guo J."/>
            <person name="Li S."/>
            <person name="Chen X."/>
            <person name="Wang C."/>
            <person name="Dai X."/>
            <person name="Yang H."/>
            <person name="Song W."/>
            <person name="Hou L."/>
            <person name="Xu J."/>
            <person name="Tong Z."/>
            <person name="Xu A."/>
            <person name="Yuan X."/>
            <person name="Wang W."/>
            <person name="Yang Q."/>
            <person name="Chen L."/>
            <person name="Sun Z."/>
            <person name="Wang K."/>
            <person name="Pan B."/>
            <person name="Chen J."/>
            <person name="Bao Y."/>
            <person name="Liu F."/>
            <person name="Qi X."/>
            <person name="Gang D.R."/>
            <person name="Wen J."/>
            <person name="Li J."/>
        </authorList>
    </citation>
    <scope>NUCLEOTIDE SEQUENCE</scope>
    <source>
        <strain evidence="3">Dzin_1.0</strain>
    </source>
</reference>
<name>A0A9D5HPR4_9LILI</name>
<feature type="domain" description="Ubiquitin-like" evidence="2">
    <location>
        <begin position="58"/>
        <end position="147"/>
    </location>
</feature>
<dbReference type="InterPro" id="IPR029071">
    <property type="entry name" value="Ubiquitin-like_domsf"/>
</dbReference>
<evidence type="ECO:0000313" key="4">
    <source>
        <dbReference type="Proteomes" id="UP001085076"/>
    </source>
</evidence>
<accession>A0A9D5HPR4</accession>
<dbReference type="SUPFAM" id="SSF54236">
    <property type="entry name" value="Ubiquitin-like"/>
    <property type="match status" value="1"/>
</dbReference>
<gene>
    <name evidence="3" type="ORF">J5N97_002734</name>
</gene>
<feature type="region of interest" description="Disordered" evidence="1">
    <location>
        <begin position="1"/>
        <end position="41"/>
    </location>
</feature>
<dbReference type="PANTHER" id="PTHR14942:SF9">
    <property type="entry name" value="OS02G0188500 PROTEIN"/>
    <property type="match status" value="1"/>
</dbReference>
<dbReference type="Proteomes" id="UP001085076">
    <property type="component" value="Miscellaneous, Linkage group lg01"/>
</dbReference>
<dbReference type="Gene3D" id="3.10.20.90">
    <property type="entry name" value="Phosphatidylinositol 3-kinase Catalytic Subunit, Chain A, domain 1"/>
    <property type="match status" value="1"/>
</dbReference>
<comment type="caution">
    <text evidence="3">The sequence shown here is derived from an EMBL/GenBank/DDBJ whole genome shotgun (WGS) entry which is preliminary data.</text>
</comment>
<dbReference type="InterPro" id="IPR000626">
    <property type="entry name" value="Ubiquitin-like_dom"/>
</dbReference>
<dbReference type="Pfam" id="PF18036">
    <property type="entry name" value="Ubiquitin_4"/>
    <property type="match status" value="1"/>
</dbReference>
<dbReference type="PANTHER" id="PTHR14942">
    <property type="entry name" value="U11/U12 SMALL NUCLEAR RIBONUCLEOPROTEIN 25 KDA PROTEIN"/>
    <property type="match status" value="1"/>
</dbReference>
<dbReference type="CDD" id="cd17058">
    <property type="entry name" value="Ubl_SNRNP25"/>
    <property type="match status" value="1"/>
</dbReference>